<dbReference type="Proteomes" id="UP000234206">
    <property type="component" value="Unassembled WGS sequence"/>
</dbReference>
<dbReference type="OrthoDB" id="9806473at2"/>
<dbReference type="Pfam" id="PF06983">
    <property type="entry name" value="3-dmu-9_3-mt"/>
    <property type="match status" value="1"/>
</dbReference>
<dbReference type="InterPro" id="IPR028973">
    <property type="entry name" value="PhnB-like"/>
</dbReference>
<organism evidence="2 3">
    <name type="scientific">Kytococcus schroeteri</name>
    <dbReference type="NCBI Taxonomy" id="138300"/>
    <lineage>
        <taxon>Bacteria</taxon>
        <taxon>Bacillati</taxon>
        <taxon>Actinomycetota</taxon>
        <taxon>Actinomycetes</taxon>
        <taxon>Micrococcales</taxon>
        <taxon>Kytococcaceae</taxon>
        <taxon>Kytococcus</taxon>
    </lineage>
</organism>
<gene>
    <name evidence="2" type="ORF">CYJ76_00530</name>
</gene>
<dbReference type="InterPro" id="IPR029068">
    <property type="entry name" value="Glyas_Bleomycin-R_OHBP_Dase"/>
</dbReference>
<protein>
    <submittedName>
        <fullName evidence="2">VOC family protein</fullName>
    </submittedName>
</protein>
<dbReference type="PANTHER" id="PTHR33990">
    <property type="entry name" value="PROTEIN YJDN-RELATED"/>
    <property type="match status" value="1"/>
</dbReference>
<dbReference type="PANTHER" id="PTHR33990:SF4">
    <property type="entry name" value="PHNB-LIKE DOMAIN-CONTAINING PROTEIN"/>
    <property type="match status" value="1"/>
</dbReference>
<accession>A0A2I1PDS7</accession>
<sequence>MHAQPFLTFQPSRGQRAAEAMALYCDVFGEAEVLSEQLWGADGPGGAEAEGTVMTAEFRIGDLRVRCSDSPVQHAWDFSPAQSLWVEFSDAAEHQRVFDALADGGQVFMPVGDYGFGQFGWAADRFGVNWQLVVAGK</sequence>
<dbReference type="SUPFAM" id="SSF54593">
    <property type="entry name" value="Glyoxalase/Bleomycin resistance protein/Dihydroxybiphenyl dioxygenase"/>
    <property type="match status" value="1"/>
</dbReference>
<reference evidence="2 3" key="1">
    <citation type="submission" date="2017-12" db="EMBL/GenBank/DDBJ databases">
        <title>Phylogenetic diversity of female urinary microbiome.</title>
        <authorList>
            <person name="Thomas-White K."/>
            <person name="Wolfe A.J."/>
        </authorList>
    </citation>
    <scope>NUCLEOTIDE SEQUENCE [LARGE SCALE GENOMIC DNA]</scope>
    <source>
        <strain evidence="2 3">UMB1298</strain>
    </source>
</reference>
<name>A0A2I1PDS7_9MICO</name>
<dbReference type="Gene3D" id="3.30.720.100">
    <property type="match status" value="1"/>
</dbReference>
<keyword evidence="3" id="KW-1185">Reference proteome</keyword>
<evidence type="ECO:0000313" key="2">
    <source>
        <dbReference type="EMBL" id="PKZ42779.1"/>
    </source>
</evidence>
<evidence type="ECO:0000313" key="3">
    <source>
        <dbReference type="Proteomes" id="UP000234206"/>
    </source>
</evidence>
<comment type="caution">
    <text evidence="2">The sequence shown here is derived from an EMBL/GenBank/DDBJ whole genome shotgun (WGS) entry which is preliminary data.</text>
</comment>
<feature type="domain" description="PhnB-like" evidence="1">
    <location>
        <begin position="5"/>
        <end position="133"/>
    </location>
</feature>
<dbReference type="AlphaFoldDB" id="A0A2I1PDS7"/>
<proteinExistence type="predicted"/>
<dbReference type="Gene3D" id="3.30.720.110">
    <property type="match status" value="1"/>
</dbReference>
<evidence type="ECO:0000259" key="1">
    <source>
        <dbReference type="Pfam" id="PF06983"/>
    </source>
</evidence>
<dbReference type="CDD" id="cd06588">
    <property type="entry name" value="PhnB_like"/>
    <property type="match status" value="1"/>
</dbReference>
<dbReference type="PIRSF" id="PIRSF021700">
    <property type="entry name" value="3_dmu_93_MTrfase"/>
    <property type="match status" value="1"/>
</dbReference>
<dbReference type="RefSeq" id="WP_101848929.1">
    <property type="nucleotide sequence ID" value="NZ_PKIZ01000001.1"/>
</dbReference>
<dbReference type="EMBL" id="PKIZ01000001">
    <property type="protein sequence ID" value="PKZ42779.1"/>
    <property type="molecule type" value="Genomic_DNA"/>
</dbReference>
<dbReference type="InterPro" id="IPR009725">
    <property type="entry name" value="3_dmu_93_MTrfase"/>
</dbReference>